<keyword evidence="5" id="KW-1185">Reference proteome</keyword>
<name>A0A1H1QWE0_9FLAO</name>
<feature type="chain" id="PRO_5009258140" evidence="2">
    <location>
        <begin position="23"/>
        <end position="536"/>
    </location>
</feature>
<dbReference type="AlphaFoldDB" id="A0A1H1QWE0"/>
<evidence type="ECO:0000313" key="5">
    <source>
        <dbReference type="Proteomes" id="UP000198963"/>
    </source>
</evidence>
<dbReference type="Proteomes" id="UP000198963">
    <property type="component" value="Chromosome I"/>
</dbReference>
<sequence length="536" mass="61813">MRLSLLRVLSLILIAISIASCANRGTPTGGEKDILPPEITKSVPENFSTNFKGDEIKIYFNEYVKINDLRKQLIVSPPMDTEPIVTPVSGASEYITIKILDTLEANTTYAFNFGESIVDNNEQNPYPYYRYVFSTGNTIDSLSVKGYVVDALEEEPDTFVSVMLYEVDSTYTDSIIYKEKPRYITNTLDSVTTFSIDNIKAGTYKLIALKDQNSNYLFNQKNDKIGYIEEFITVPSDDSYELKLFKEKVNYKAIKPSQDGETRIIFPYEGDYEAMRIKVLGETPEGYKTRIVKDPTKDTLYYWYKPEFEVDTTFFIVTNDKQIDTFKHRFRTIKADSLTLKPVTQGILNFNEDFTMESNIPLSKIDTTKISIIDKDSLAVPLKVKYDSIFNTYKFPIDKQEDQKYSFTMLPGTFTDFYDNSNKDTLNYSIRTKLKAEYGNIRVNIRNAKFPLIVQLVNDKGEVMYEQYTKDSPVVDFRNLVPRKYKLRAIFDTNGNGKYDTGNYLLGIQPERVSYSEPIEEVRSNFDFVEEFTLLD</sequence>
<feature type="signal peptide" evidence="2">
    <location>
        <begin position="1"/>
        <end position="22"/>
    </location>
</feature>
<keyword evidence="1 2" id="KW-0732">Signal</keyword>
<evidence type="ECO:0000313" key="4">
    <source>
        <dbReference type="EMBL" id="SDS27663.1"/>
    </source>
</evidence>
<dbReference type="STRING" id="1249933.SAMN04489797_1250"/>
<dbReference type="EMBL" id="LT629774">
    <property type="protein sequence ID" value="SDS27663.1"/>
    <property type="molecule type" value="Genomic_DNA"/>
</dbReference>
<accession>A0A1H1QWE0</accession>
<feature type="domain" description="SbsA Ig-like" evidence="3">
    <location>
        <begin position="35"/>
        <end position="135"/>
    </location>
</feature>
<evidence type="ECO:0000259" key="3">
    <source>
        <dbReference type="Pfam" id="PF13205"/>
    </source>
</evidence>
<organism evidence="4 5">
    <name type="scientific">Winogradskyella sediminis</name>
    <dbReference type="NCBI Taxonomy" id="1382466"/>
    <lineage>
        <taxon>Bacteria</taxon>
        <taxon>Pseudomonadati</taxon>
        <taxon>Bacteroidota</taxon>
        <taxon>Flavobacteriia</taxon>
        <taxon>Flavobacteriales</taxon>
        <taxon>Flavobacteriaceae</taxon>
        <taxon>Winogradskyella</taxon>
    </lineage>
</organism>
<evidence type="ECO:0000256" key="1">
    <source>
        <dbReference type="ARBA" id="ARBA00022729"/>
    </source>
</evidence>
<protein>
    <submittedName>
        <fullName evidence="4">Ig-like domain-containing protein</fullName>
    </submittedName>
</protein>
<dbReference type="RefSeq" id="WP_092445324.1">
    <property type="nucleotide sequence ID" value="NZ_LT629774.1"/>
</dbReference>
<reference evidence="4 5" key="1">
    <citation type="submission" date="2016-10" db="EMBL/GenBank/DDBJ databases">
        <authorList>
            <person name="Varghese N."/>
            <person name="Submissions S."/>
        </authorList>
    </citation>
    <scope>NUCLEOTIDE SEQUENCE [LARGE SCALE GENOMIC DNA]</scope>
    <source>
        <strain evidence="4 5">RHA_55</strain>
    </source>
</reference>
<gene>
    <name evidence="4" type="ORF">SAMN04489797_1250</name>
</gene>
<dbReference type="InterPro" id="IPR032812">
    <property type="entry name" value="SbsA_Ig"/>
</dbReference>
<proteinExistence type="predicted"/>
<dbReference type="PROSITE" id="PS51257">
    <property type="entry name" value="PROKAR_LIPOPROTEIN"/>
    <property type="match status" value="1"/>
</dbReference>
<evidence type="ECO:0000256" key="2">
    <source>
        <dbReference type="SAM" id="SignalP"/>
    </source>
</evidence>
<dbReference type="Pfam" id="PF13205">
    <property type="entry name" value="Big_5"/>
    <property type="match status" value="1"/>
</dbReference>